<evidence type="ECO:0000313" key="11">
    <source>
        <dbReference type="Proteomes" id="UP000887575"/>
    </source>
</evidence>
<evidence type="ECO:0000256" key="7">
    <source>
        <dbReference type="ARBA" id="ARBA00023136"/>
    </source>
</evidence>
<keyword evidence="6 10" id="KW-1133">Transmembrane helix</keyword>
<dbReference type="Pfam" id="PF00153">
    <property type="entry name" value="Mito_carr"/>
    <property type="match status" value="3"/>
</dbReference>
<evidence type="ECO:0000256" key="8">
    <source>
        <dbReference type="PROSITE-ProRule" id="PRU00282"/>
    </source>
</evidence>
<dbReference type="GO" id="GO:0140021">
    <property type="term" value="P:mitochondrial ADP transmembrane transport"/>
    <property type="evidence" value="ECO:0007669"/>
    <property type="project" value="InterPro"/>
</dbReference>
<protein>
    <recommendedName>
        <fullName evidence="10">ADP/ATP translocase</fullName>
    </recommendedName>
    <alternativeName>
        <fullName evidence="10">ADP,ATP carrier protein</fullName>
    </alternativeName>
</protein>
<feature type="repeat" description="Solcar" evidence="8">
    <location>
        <begin position="213"/>
        <end position="301"/>
    </location>
</feature>
<comment type="subunit">
    <text evidence="10">Monomer.</text>
</comment>
<dbReference type="PRINTS" id="PR00926">
    <property type="entry name" value="MITOCARRIER"/>
</dbReference>
<evidence type="ECO:0000256" key="3">
    <source>
        <dbReference type="ARBA" id="ARBA00022448"/>
    </source>
</evidence>
<evidence type="ECO:0000256" key="4">
    <source>
        <dbReference type="ARBA" id="ARBA00022692"/>
    </source>
</evidence>
<dbReference type="PANTHER" id="PTHR45635">
    <property type="entry name" value="ADP,ATP CARRIER PROTEIN 1-RELATED-RELATED"/>
    <property type="match status" value="1"/>
</dbReference>
<feature type="repeat" description="Solcar" evidence="8">
    <location>
        <begin position="13"/>
        <end position="103"/>
    </location>
</feature>
<dbReference type="AlphaFoldDB" id="A0AAF3ENU4"/>
<proteinExistence type="inferred from homology"/>
<feature type="transmembrane region" description="Helical" evidence="10">
    <location>
        <begin position="117"/>
        <end position="137"/>
    </location>
</feature>
<keyword evidence="7 8" id="KW-0472">Membrane</keyword>
<feature type="transmembrane region" description="Helical" evidence="10">
    <location>
        <begin position="216"/>
        <end position="236"/>
    </location>
</feature>
<dbReference type="GO" id="GO:0005743">
    <property type="term" value="C:mitochondrial inner membrane"/>
    <property type="evidence" value="ECO:0007669"/>
    <property type="project" value="InterPro"/>
</dbReference>
<sequence>MSSEAGPSHEDTLNLYKKMLLGGSAAIISKTTTAPIDRVKLILQVQPTSTVSLAQYEGMRDCFRKLFREQGILSLWRGNSAGVARCFPNHALNFAFRDVYRTIFLKNVDRNQNFGRFFFGTVAAGGAGGATTLIILYPMDFARTRMAVDCKRDGSKRYKSMTECLFRIQEIDGYLSWYRGFCASLYFVVASRAVFFGLFDTIRTHFTHRGEQLNFVFTWMIAQSCLMVSGLSCYPLDSVRRRLMVQAGKKRKHYRGTMDCCRKVYRSEGLYGFYKGALTNSLRSTGGALIITLYYEMIKYL</sequence>
<dbReference type="WBParaSite" id="MBELARI_LOCUS15732">
    <property type="protein sequence ID" value="MBELARI_LOCUS15732"/>
    <property type="gene ID" value="MBELARI_LOCUS15732"/>
</dbReference>
<dbReference type="InterPro" id="IPR023395">
    <property type="entry name" value="MCP_dom_sf"/>
</dbReference>
<comment type="similarity">
    <text evidence="2 9">Belongs to the mitochondrial carrier (TC 2.A.29) family.</text>
</comment>
<comment type="caution">
    <text evidence="10">Lacks conserved residue(s) required for the propagation of feature annotation.</text>
</comment>
<organism evidence="11 12">
    <name type="scientific">Mesorhabditis belari</name>
    <dbReference type="NCBI Taxonomy" id="2138241"/>
    <lineage>
        <taxon>Eukaryota</taxon>
        <taxon>Metazoa</taxon>
        <taxon>Ecdysozoa</taxon>
        <taxon>Nematoda</taxon>
        <taxon>Chromadorea</taxon>
        <taxon>Rhabditida</taxon>
        <taxon>Rhabditina</taxon>
        <taxon>Rhabditomorpha</taxon>
        <taxon>Rhabditoidea</taxon>
        <taxon>Rhabditidae</taxon>
        <taxon>Mesorhabditinae</taxon>
        <taxon>Mesorhabditis</taxon>
    </lineage>
</organism>
<dbReference type="GO" id="GO:1901029">
    <property type="term" value="P:negative regulation of mitochondrial outer membrane permeabilization involved in apoptotic signaling pathway"/>
    <property type="evidence" value="ECO:0007669"/>
    <property type="project" value="TreeGrafter"/>
</dbReference>
<dbReference type="PANTHER" id="PTHR45635:SF16">
    <property type="entry name" value="ADP_ATP TRANSLOCASE"/>
    <property type="match status" value="1"/>
</dbReference>
<dbReference type="Gene3D" id="1.50.40.10">
    <property type="entry name" value="Mitochondrial carrier domain"/>
    <property type="match status" value="1"/>
</dbReference>
<keyword evidence="4 8" id="KW-0812">Transmembrane</keyword>
<evidence type="ECO:0000256" key="9">
    <source>
        <dbReference type="RuleBase" id="RU000488"/>
    </source>
</evidence>
<feature type="transmembrane region" description="Helical" evidence="10">
    <location>
        <begin position="177"/>
        <end position="196"/>
    </location>
</feature>
<keyword evidence="3 9" id="KW-0813">Transport</keyword>
<reference evidence="12" key="1">
    <citation type="submission" date="2024-02" db="UniProtKB">
        <authorList>
            <consortium name="WormBaseParasite"/>
        </authorList>
    </citation>
    <scope>IDENTIFICATION</scope>
</reference>
<evidence type="ECO:0000256" key="10">
    <source>
        <dbReference type="RuleBase" id="RU368008"/>
    </source>
</evidence>
<keyword evidence="5" id="KW-0677">Repeat</keyword>
<dbReference type="InterPro" id="IPR002067">
    <property type="entry name" value="MCP"/>
</dbReference>
<keyword evidence="11" id="KW-1185">Reference proteome</keyword>
<evidence type="ECO:0000256" key="6">
    <source>
        <dbReference type="ARBA" id="ARBA00022989"/>
    </source>
</evidence>
<comment type="subcellular location">
    <subcellularLocation>
        <location evidence="1 10">Membrane</location>
        <topology evidence="1 10">Multi-pass membrane protein</topology>
    </subcellularLocation>
</comment>
<dbReference type="SUPFAM" id="SSF103506">
    <property type="entry name" value="Mitochondrial carrier"/>
    <property type="match status" value="1"/>
</dbReference>
<dbReference type="InterPro" id="IPR002113">
    <property type="entry name" value="ADT_euk_type"/>
</dbReference>
<dbReference type="GO" id="GO:1990544">
    <property type="term" value="P:mitochondrial ATP transmembrane transport"/>
    <property type="evidence" value="ECO:0007669"/>
    <property type="project" value="InterPro"/>
</dbReference>
<evidence type="ECO:0000313" key="12">
    <source>
        <dbReference type="WBParaSite" id="MBELARI_LOCUS15732"/>
    </source>
</evidence>
<accession>A0AAF3ENU4</accession>
<dbReference type="PRINTS" id="PR00927">
    <property type="entry name" value="ADPTRNSLCASE"/>
</dbReference>
<evidence type="ECO:0000256" key="5">
    <source>
        <dbReference type="ARBA" id="ARBA00022737"/>
    </source>
</evidence>
<name>A0AAF3ENU4_9BILA</name>
<dbReference type="GO" id="GO:0005471">
    <property type="term" value="F:ATP:ADP antiporter activity"/>
    <property type="evidence" value="ECO:0007669"/>
    <property type="project" value="UniProtKB-UniRule"/>
</dbReference>
<feature type="repeat" description="Solcar" evidence="8">
    <location>
        <begin position="116"/>
        <end position="205"/>
    </location>
</feature>
<dbReference type="PROSITE" id="PS50920">
    <property type="entry name" value="SOLCAR"/>
    <property type="match status" value="3"/>
</dbReference>
<evidence type="ECO:0000256" key="2">
    <source>
        <dbReference type="ARBA" id="ARBA00006375"/>
    </source>
</evidence>
<comment type="function">
    <text evidence="10">Catalyzes the exchange of ADP and ATP across the membrane.</text>
</comment>
<dbReference type="InterPro" id="IPR018108">
    <property type="entry name" value="MCP_transmembrane"/>
</dbReference>
<dbReference type="Proteomes" id="UP000887575">
    <property type="component" value="Unassembled WGS sequence"/>
</dbReference>
<evidence type="ECO:0000256" key="1">
    <source>
        <dbReference type="ARBA" id="ARBA00004141"/>
    </source>
</evidence>